<dbReference type="PANTHER" id="PTHR33452">
    <property type="entry name" value="OXIDOREDUCTASE CATD-RELATED"/>
    <property type="match status" value="1"/>
</dbReference>
<dbReference type="EMBL" id="JAANGI010000001">
    <property type="protein sequence ID" value="MBT8591274.1"/>
    <property type="molecule type" value="Genomic_DNA"/>
</dbReference>
<evidence type="ECO:0000256" key="5">
    <source>
        <dbReference type="ARBA" id="ARBA00022989"/>
    </source>
</evidence>
<evidence type="ECO:0000313" key="9">
    <source>
        <dbReference type="Proteomes" id="UP000762271"/>
    </source>
</evidence>
<dbReference type="InterPro" id="IPR032808">
    <property type="entry name" value="DoxX"/>
</dbReference>
<feature type="transmembrane region" description="Helical" evidence="7">
    <location>
        <begin position="12"/>
        <end position="33"/>
    </location>
</feature>
<evidence type="ECO:0000256" key="7">
    <source>
        <dbReference type="SAM" id="Phobius"/>
    </source>
</evidence>
<dbReference type="PANTHER" id="PTHR33452:SF1">
    <property type="entry name" value="INNER MEMBRANE PROTEIN YPHA-RELATED"/>
    <property type="match status" value="1"/>
</dbReference>
<dbReference type="GO" id="GO:0005886">
    <property type="term" value="C:plasma membrane"/>
    <property type="evidence" value="ECO:0007669"/>
    <property type="project" value="UniProtKB-SubCell"/>
</dbReference>
<feature type="transmembrane region" description="Helical" evidence="7">
    <location>
        <begin position="53"/>
        <end position="73"/>
    </location>
</feature>
<dbReference type="Pfam" id="PF07681">
    <property type="entry name" value="DoxX"/>
    <property type="match status" value="1"/>
</dbReference>
<feature type="transmembrane region" description="Helical" evidence="7">
    <location>
        <begin position="109"/>
        <end position="130"/>
    </location>
</feature>
<organism evidence="8 9">
    <name type="scientific">Polynucleobacter paneuropaeus</name>
    <dbReference type="NCBI Taxonomy" id="2527775"/>
    <lineage>
        <taxon>Bacteria</taxon>
        <taxon>Pseudomonadati</taxon>
        <taxon>Pseudomonadota</taxon>
        <taxon>Betaproteobacteria</taxon>
        <taxon>Burkholderiales</taxon>
        <taxon>Burkholderiaceae</taxon>
        <taxon>Polynucleobacter</taxon>
    </lineage>
</organism>
<evidence type="ECO:0000256" key="1">
    <source>
        <dbReference type="ARBA" id="ARBA00004651"/>
    </source>
</evidence>
<comment type="similarity">
    <text evidence="2">Belongs to the DoxX family.</text>
</comment>
<evidence type="ECO:0000256" key="4">
    <source>
        <dbReference type="ARBA" id="ARBA00022692"/>
    </source>
</evidence>
<keyword evidence="4 7" id="KW-0812">Transmembrane</keyword>
<keyword evidence="3" id="KW-1003">Cell membrane</keyword>
<feature type="transmembrane region" description="Helical" evidence="7">
    <location>
        <begin position="80"/>
        <end position="103"/>
    </location>
</feature>
<keyword evidence="6 7" id="KW-0472">Membrane</keyword>
<dbReference type="InterPro" id="IPR051907">
    <property type="entry name" value="DoxX-like_oxidoreductase"/>
</dbReference>
<protein>
    <submittedName>
        <fullName evidence="8">DoxX family protein</fullName>
    </submittedName>
</protein>
<sequence>MSHPKNSFFNYLESPIVFFGRLLIASSFLLGSYDKIVFFPDWLGYLDHQGLPYVNIFAIASIGVELISSLALVIGFKVRFLSFVLAIFCLATTLFHHAFWTALVDLYNFQLVIFLKDISLSGGLLLLSVLGPKGWSIDHLLTRKK</sequence>
<comment type="subcellular location">
    <subcellularLocation>
        <location evidence="1">Cell membrane</location>
        <topology evidence="1">Multi-pass membrane protein</topology>
    </subcellularLocation>
</comment>
<comment type="caution">
    <text evidence="8">The sequence shown here is derived from an EMBL/GenBank/DDBJ whole genome shotgun (WGS) entry which is preliminary data.</text>
</comment>
<evidence type="ECO:0000256" key="3">
    <source>
        <dbReference type="ARBA" id="ARBA00022475"/>
    </source>
</evidence>
<name>A0AAE2YKJ4_9BURK</name>
<reference evidence="8" key="1">
    <citation type="journal article" date="2021" name="Genome Biol. Evol.">
        <title>Continental-Scale Gene Flow Prevents Allopatric Divergence of Pelagic Freshwater Bacteria.</title>
        <authorList>
            <person name="Hoetzinger M."/>
            <person name="Pitt A."/>
            <person name="Huemer A."/>
            <person name="Hahn M.W."/>
        </authorList>
    </citation>
    <scope>NUCLEOTIDE SEQUENCE</scope>
    <source>
        <strain evidence="8">AP-YLGG-20-G6</strain>
    </source>
</reference>
<accession>A0AAE2YKJ4</accession>
<gene>
    <name evidence="8" type="ORF">G6693_04960</name>
</gene>
<keyword evidence="5 7" id="KW-1133">Transmembrane helix</keyword>
<dbReference type="Proteomes" id="UP000762271">
    <property type="component" value="Unassembled WGS sequence"/>
</dbReference>
<proteinExistence type="inferred from homology"/>
<dbReference type="AlphaFoldDB" id="A0AAE2YKJ4"/>
<evidence type="ECO:0000256" key="6">
    <source>
        <dbReference type="ARBA" id="ARBA00023136"/>
    </source>
</evidence>
<evidence type="ECO:0000313" key="8">
    <source>
        <dbReference type="EMBL" id="MBT8591274.1"/>
    </source>
</evidence>
<evidence type="ECO:0000256" key="2">
    <source>
        <dbReference type="ARBA" id="ARBA00006679"/>
    </source>
</evidence>